<dbReference type="AlphaFoldDB" id="K9ZQL1"/>
<dbReference type="Proteomes" id="UP000010474">
    <property type="component" value="Chromosome"/>
</dbReference>
<keyword evidence="1" id="KW-0812">Transmembrane</keyword>
<dbReference type="PATRIC" id="fig|272123.3.peg.5970"/>
<dbReference type="STRING" id="272123.Anacy_5515"/>
<proteinExistence type="predicted"/>
<protein>
    <submittedName>
        <fullName evidence="2">Uncharacterized protein</fullName>
    </submittedName>
</protein>
<dbReference type="HOGENOM" id="CLU_216966_0_0_3"/>
<name>K9ZQL1_ANACC</name>
<dbReference type="KEGG" id="acy:Anacy_5515"/>
<accession>K9ZQL1</accession>
<gene>
    <name evidence="2" type="ordered locus">Anacy_5515</name>
</gene>
<keyword evidence="1" id="KW-0472">Membrane</keyword>
<dbReference type="RefSeq" id="WP_015217439.1">
    <property type="nucleotide sequence ID" value="NC_019771.1"/>
</dbReference>
<keyword evidence="3" id="KW-1185">Reference proteome</keyword>
<sequence>MIEVCTYTGIATLSLLFGLAVAINPLGAGLLGLGVYGYAAQRR</sequence>
<dbReference type="EMBL" id="CP003659">
    <property type="protein sequence ID" value="AFZ60827.1"/>
    <property type="molecule type" value="Genomic_DNA"/>
</dbReference>
<organism evidence="2 3">
    <name type="scientific">Anabaena cylindrica (strain ATCC 27899 / PCC 7122)</name>
    <dbReference type="NCBI Taxonomy" id="272123"/>
    <lineage>
        <taxon>Bacteria</taxon>
        <taxon>Bacillati</taxon>
        <taxon>Cyanobacteriota</taxon>
        <taxon>Cyanophyceae</taxon>
        <taxon>Nostocales</taxon>
        <taxon>Nostocaceae</taxon>
        <taxon>Anabaena</taxon>
    </lineage>
</organism>
<feature type="transmembrane region" description="Helical" evidence="1">
    <location>
        <begin position="15"/>
        <end position="39"/>
    </location>
</feature>
<reference evidence="3" key="1">
    <citation type="journal article" date="2013" name="Proc. Natl. Acad. Sci. U.S.A.">
        <title>Improving the coverage of the cyanobacterial phylum using diversity-driven genome sequencing.</title>
        <authorList>
            <person name="Shih P.M."/>
            <person name="Wu D."/>
            <person name="Latifi A."/>
            <person name="Axen S.D."/>
            <person name="Fewer D.P."/>
            <person name="Talla E."/>
            <person name="Calteau A."/>
            <person name="Cai F."/>
            <person name="Tandeau de Marsac N."/>
            <person name="Rippka R."/>
            <person name="Herdman M."/>
            <person name="Sivonen K."/>
            <person name="Coursin T."/>
            <person name="Laurent T."/>
            <person name="Goodwin L."/>
            <person name="Nolan M."/>
            <person name="Davenport K.W."/>
            <person name="Han C.S."/>
            <person name="Rubin E.M."/>
            <person name="Eisen J.A."/>
            <person name="Woyke T."/>
            <person name="Gugger M."/>
            <person name="Kerfeld C.A."/>
        </authorList>
    </citation>
    <scope>NUCLEOTIDE SEQUENCE [LARGE SCALE GENOMIC DNA]</scope>
    <source>
        <strain evidence="3">ATCC 27899 / PCC 7122</strain>
    </source>
</reference>
<evidence type="ECO:0000313" key="2">
    <source>
        <dbReference type="EMBL" id="AFZ60827.1"/>
    </source>
</evidence>
<keyword evidence="1" id="KW-1133">Transmembrane helix</keyword>
<evidence type="ECO:0000313" key="3">
    <source>
        <dbReference type="Proteomes" id="UP000010474"/>
    </source>
</evidence>
<evidence type="ECO:0000256" key="1">
    <source>
        <dbReference type="SAM" id="Phobius"/>
    </source>
</evidence>